<evidence type="ECO:0000313" key="3">
    <source>
        <dbReference type="EMBL" id="KAL0193489.1"/>
    </source>
</evidence>
<dbReference type="InterPro" id="IPR026088">
    <property type="entry name" value="Niban-like"/>
</dbReference>
<feature type="domain" description="Niban 1/2/3" evidence="2">
    <location>
        <begin position="1"/>
        <end position="100"/>
    </location>
</feature>
<evidence type="ECO:0000313" key="4">
    <source>
        <dbReference type="Proteomes" id="UP001529510"/>
    </source>
</evidence>
<accession>A0ABD0R4P2</accession>
<comment type="caution">
    <text evidence="3">The sequence shown here is derived from an EMBL/GenBank/DDBJ whole genome shotgun (WGS) entry which is preliminary data.</text>
</comment>
<protein>
    <recommendedName>
        <fullName evidence="2">Niban 1/2/3 domain-containing protein</fullName>
    </recommendedName>
</protein>
<dbReference type="EMBL" id="JAMKFB020000005">
    <property type="protein sequence ID" value="KAL0193489.1"/>
    <property type="molecule type" value="Genomic_DNA"/>
</dbReference>
<feature type="non-terminal residue" evidence="3">
    <location>
        <position position="100"/>
    </location>
</feature>
<organism evidence="3 4">
    <name type="scientific">Cirrhinus mrigala</name>
    <name type="common">Mrigala</name>
    <dbReference type="NCBI Taxonomy" id="683832"/>
    <lineage>
        <taxon>Eukaryota</taxon>
        <taxon>Metazoa</taxon>
        <taxon>Chordata</taxon>
        <taxon>Craniata</taxon>
        <taxon>Vertebrata</taxon>
        <taxon>Euteleostomi</taxon>
        <taxon>Actinopterygii</taxon>
        <taxon>Neopterygii</taxon>
        <taxon>Teleostei</taxon>
        <taxon>Ostariophysi</taxon>
        <taxon>Cypriniformes</taxon>
        <taxon>Cyprinidae</taxon>
        <taxon>Labeoninae</taxon>
        <taxon>Labeonini</taxon>
        <taxon>Cirrhinus</taxon>
    </lineage>
</organism>
<dbReference type="PANTHER" id="PTHR14392:SF2">
    <property type="entry name" value="PROTEIN NIBAN 2"/>
    <property type="match status" value="1"/>
</dbReference>
<dbReference type="Proteomes" id="UP001529510">
    <property type="component" value="Unassembled WGS sequence"/>
</dbReference>
<reference evidence="3 4" key="1">
    <citation type="submission" date="2024-05" db="EMBL/GenBank/DDBJ databases">
        <title>Genome sequencing and assembly of Indian major carp, Cirrhinus mrigala (Hamilton, 1822).</title>
        <authorList>
            <person name="Mohindra V."/>
            <person name="Chowdhury L.M."/>
            <person name="Lal K."/>
            <person name="Jena J.K."/>
        </authorList>
    </citation>
    <scope>NUCLEOTIDE SEQUENCE [LARGE SCALE GENOMIC DNA]</scope>
    <source>
        <strain evidence="3">CM1030</strain>
        <tissue evidence="3">Blood</tissue>
    </source>
</reference>
<dbReference type="InterPro" id="IPR059060">
    <property type="entry name" value="Niban_1/2/3_dom"/>
</dbReference>
<gene>
    <name evidence="3" type="ORF">M9458_011785</name>
</gene>
<proteinExistence type="inferred from homology"/>
<evidence type="ECO:0000256" key="1">
    <source>
        <dbReference type="ARBA" id="ARBA00010251"/>
    </source>
</evidence>
<keyword evidence="4" id="KW-1185">Reference proteome</keyword>
<feature type="non-terminal residue" evidence="3">
    <location>
        <position position="1"/>
    </location>
</feature>
<dbReference type="PANTHER" id="PTHR14392">
    <property type="entry name" value="NIBAN FAMILY MEMBER"/>
    <property type="match status" value="1"/>
</dbReference>
<comment type="similarity">
    <text evidence="1">Belongs to the Niban family.</text>
</comment>
<dbReference type="Pfam" id="PF26086">
    <property type="entry name" value="Niban2"/>
    <property type="match status" value="1"/>
</dbReference>
<evidence type="ECO:0000259" key="2">
    <source>
        <dbReference type="Pfam" id="PF26086"/>
    </source>
</evidence>
<dbReference type="AlphaFoldDB" id="A0ABD0R4P2"/>
<name>A0ABD0R4P2_CIRMR</name>
<sequence>KLLKVSIQPYISSILDALMEPTSRGFFEVRDLFFRELVDMSKNLLNDGNKEKLGEHMEKISMLAFHPVKMQSCYEKGLQQRFDVSSPSVFVQRAQILMRE</sequence>